<proteinExistence type="predicted"/>
<dbReference type="HOGENOM" id="CLU_2467448_0_0_12"/>
<dbReference type="STRING" id="889378.Spiaf_1466"/>
<keyword evidence="2" id="KW-1185">Reference proteome</keyword>
<dbReference type="RefSeq" id="WP_014455513.1">
    <property type="nucleotide sequence ID" value="NC_017098.1"/>
</dbReference>
<gene>
    <name evidence="1" type="ordered locus">Spiaf_1466</name>
</gene>
<accession>H9UJ36</accession>
<reference evidence="2" key="1">
    <citation type="journal article" date="2013" name="Stand. Genomic Sci.">
        <title>Complete genome sequence of the halophilic bacterium Spirochaeta africana type strain (Z-7692(T)) from the alkaline Lake Magadi in the East African Rift.</title>
        <authorList>
            <person name="Liolos K."/>
            <person name="Abt B."/>
            <person name="Scheuner C."/>
            <person name="Teshima H."/>
            <person name="Held B."/>
            <person name="Lapidus A."/>
            <person name="Nolan M."/>
            <person name="Lucas S."/>
            <person name="Deshpande S."/>
            <person name="Cheng J.F."/>
            <person name="Tapia R."/>
            <person name="Goodwin L.A."/>
            <person name="Pitluck S."/>
            <person name="Pagani I."/>
            <person name="Ivanova N."/>
            <person name="Mavromatis K."/>
            <person name="Mikhailova N."/>
            <person name="Huntemann M."/>
            <person name="Pati A."/>
            <person name="Chen A."/>
            <person name="Palaniappan K."/>
            <person name="Land M."/>
            <person name="Rohde M."/>
            <person name="Tindall B.J."/>
            <person name="Detter J.C."/>
            <person name="Goker M."/>
            <person name="Bristow J."/>
            <person name="Eisen J.A."/>
            <person name="Markowitz V."/>
            <person name="Hugenholtz P."/>
            <person name="Woyke T."/>
            <person name="Klenk H.P."/>
            <person name="Kyrpides N.C."/>
        </authorList>
    </citation>
    <scope>NUCLEOTIDE SEQUENCE</scope>
    <source>
        <strain evidence="2">ATCC 700263 / DSM 8902 / Z-7692</strain>
    </source>
</reference>
<protein>
    <submittedName>
        <fullName evidence="1">Uncharacterized protein</fullName>
    </submittedName>
</protein>
<dbReference type="AlphaFoldDB" id="H9UJ36"/>
<evidence type="ECO:0000313" key="1">
    <source>
        <dbReference type="EMBL" id="AFG37529.1"/>
    </source>
</evidence>
<name>H9UJ36_SPIAZ</name>
<dbReference type="Proteomes" id="UP000007383">
    <property type="component" value="Chromosome"/>
</dbReference>
<dbReference type="EMBL" id="CP003282">
    <property type="protein sequence ID" value="AFG37529.1"/>
    <property type="molecule type" value="Genomic_DNA"/>
</dbReference>
<evidence type="ECO:0000313" key="2">
    <source>
        <dbReference type="Proteomes" id="UP000007383"/>
    </source>
</evidence>
<sequence>MSDQEVMVPEWIRAAQMLIAEVYARLQRESEPMEFVVLTPEEYRLLQNYRASVGELDKPGMDYLGQYHLFGREIRIGQRSGNTLPQAE</sequence>
<organism evidence="1 2">
    <name type="scientific">Spirochaeta africana (strain ATCC 700263 / DSM 8902 / Z-7692)</name>
    <dbReference type="NCBI Taxonomy" id="889378"/>
    <lineage>
        <taxon>Bacteria</taxon>
        <taxon>Pseudomonadati</taxon>
        <taxon>Spirochaetota</taxon>
        <taxon>Spirochaetia</taxon>
        <taxon>Spirochaetales</taxon>
        <taxon>Spirochaetaceae</taxon>
        <taxon>Spirochaeta</taxon>
    </lineage>
</organism>
<dbReference type="KEGG" id="sfc:Spiaf_1466"/>
<dbReference type="PATRIC" id="fig|889378.3.peg.1459"/>